<evidence type="ECO:0000256" key="2">
    <source>
        <dbReference type="SAM" id="SignalP"/>
    </source>
</evidence>
<dbReference type="OrthoDB" id="6368025at2759"/>
<keyword evidence="4" id="KW-1185">Reference proteome</keyword>
<name>A0A8J5TJI1_HOMAM</name>
<dbReference type="Proteomes" id="UP000747542">
    <property type="component" value="Unassembled WGS sequence"/>
</dbReference>
<evidence type="ECO:0000256" key="1">
    <source>
        <dbReference type="SAM" id="MobiDB-lite"/>
    </source>
</evidence>
<feature type="chain" id="PRO_5035284779" evidence="2">
    <location>
        <begin position="21"/>
        <end position="284"/>
    </location>
</feature>
<reference evidence="3" key="1">
    <citation type="journal article" date="2021" name="Sci. Adv.">
        <title>The American lobster genome reveals insights on longevity, neural, and immune adaptations.</title>
        <authorList>
            <person name="Polinski J.M."/>
            <person name="Zimin A.V."/>
            <person name="Clark K.F."/>
            <person name="Kohn A.B."/>
            <person name="Sadowski N."/>
            <person name="Timp W."/>
            <person name="Ptitsyn A."/>
            <person name="Khanna P."/>
            <person name="Romanova D.Y."/>
            <person name="Williams P."/>
            <person name="Greenwood S.J."/>
            <person name="Moroz L.L."/>
            <person name="Walt D.R."/>
            <person name="Bodnar A.G."/>
        </authorList>
    </citation>
    <scope>NUCLEOTIDE SEQUENCE</scope>
    <source>
        <strain evidence="3">GMGI-L3</strain>
    </source>
</reference>
<comment type="caution">
    <text evidence="3">The sequence shown here is derived from an EMBL/GenBank/DDBJ whole genome shotgun (WGS) entry which is preliminary data.</text>
</comment>
<dbReference type="AlphaFoldDB" id="A0A8J5TJI1"/>
<evidence type="ECO:0000313" key="3">
    <source>
        <dbReference type="EMBL" id="KAG7173147.1"/>
    </source>
</evidence>
<gene>
    <name evidence="3" type="ORF">Hamer_G008677</name>
</gene>
<dbReference type="EMBL" id="JAHLQT010010178">
    <property type="protein sequence ID" value="KAG7173147.1"/>
    <property type="molecule type" value="Genomic_DNA"/>
</dbReference>
<protein>
    <submittedName>
        <fullName evidence="3">Uncharacterized protein</fullName>
    </submittedName>
</protein>
<organism evidence="3 4">
    <name type="scientific">Homarus americanus</name>
    <name type="common">American lobster</name>
    <dbReference type="NCBI Taxonomy" id="6706"/>
    <lineage>
        <taxon>Eukaryota</taxon>
        <taxon>Metazoa</taxon>
        <taxon>Ecdysozoa</taxon>
        <taxon>Arthropoda</taxon>
        <taxon>Crustacea</taxon>
        <taxon>Multicrustacea</taxon>
        <taxon>Malacostraca</taxon>
        <taxon>Eumalacostraca</taxon>
        <taxon>Eucarida</taxon>
        <taxon>Decapoda</taxon>
        <taxon>Pleocyemata</taxon>
        <taxon>Astacidea</taxon>
        <taxon>Nephropoidea</taxon>
        <taxon>Nephropidae</taxon>
        <taxon>Homarus</taxon>
    </lineage>
</organism>
<proteinExistence type="predicted"/>
<sequence length="284" mass="31065">MWTPVVVLLLVASVKAVAEAEAEAEAEADPEPFLPLVYPQYATTWAAQQFGTPSEISAAGAFATQRQELYPESSNFGFRPAKSPPSPLFAIRDVHTPQRVIADHRQPSFTNAFPVLRQPFVYAPQIPQSLLIHTIHLRVPDTTEQDHIPVPVTAPTSLSFASQHTAQIPFIRQGSGPTFLGLIPFPSYPSFTRQAGLGPTTGTRVSEEEKEDDDSSLNYILLPHFPTQLAPLTSLRDMGSEPVIPAGIVQSTQPIFREVLFRNDKAHPSLLDKKPAKDGAVETV</sequence>
<keyword evidence="2" id="KW-0732">Signal</keyword>
<feature type="signal peptide" evidence="2">
    <location>
        <begin position="1"/>
        <end position="20"/>
    </location>
</feature>
<feature type="region of interest" description="Disordered" evidence="1">
    <location>
        <begin position="193"/>
        <end position="212"/>
    </location>
</feature>
<evidence type="ECO:0000313" key="4">
    <source>
        <dbReference type="Proteomes" id="UP000747542"/>
    </source>
</evidence>
<accession>A0A8J5TJI1</accession>